<dbReference type="RefSeq" id="WP_183983804.1">
    <property type="nucleotide sequence ID" value="NZ_JACHHG010000001.1"/>
</dbReference>
<name>A0A841HVQ3_9DEIO</name>
<organism evidence="1 2">
    <name type="scientific">Deinobacterium chartae</name>
    <dbReference type="NCBI Taxonomy" id="521158"/>
    <lineage>
        <taxon>Bacteria</taxon>
        <taxon>Thermotogati</taxon>
        <taxon>Deinococcota</taxon>
        <taxon>Deinococci</taxon>
        <taxon>Deinococcales</taxon>
        <taxon>Deinococcaceae</taxon>
        <taxon>Deinobacterium</taxon>
    </lineage>
</organism>
<accession>A0A841HVQ3</accession>
<evidence type="ECO:0000313" key="1">
    <source>
        <dbReference type="EMBL" id="MBB6096913.1"/>
    </source>
</evidence>
<comment type="caution">
    <text evidence="1">The sequence shown here is derived from an EMBL/GenBank/DDBJ whole genome shotgun (WGS) entry which is preliminary data.</text>
</comment>
<gene>
    <name evidence="1" type="ORF">HNR42_000325</name>
</gene>
<dbReference type="Proteomes" id="UP000569951">
    <property type="component" value="Unassembled WGS sequence"/>
</dbReference>
<evidence type="ECO:0008006" key="3">
    <source>
        <dbReference type="Google" id="ProtNLM"/>
    </source>
</evidence>
<evidence type="ECO:0000313" key="2">
    <source>
        <dbReference type="Proteomes" id="UP000569951"/>
    </source>
</evidence>
<reference evidence="1 2" key="1">
    <citation type="submission" date="2020-08" db="EMBL/GenBank/DDBJ databases">
        <title>Genomic Encyclopedia of Type Strains, Phase IV (KMG-IV): sequencing the most valuable type-strain genomes for metagenomic binning, comparative biology and taxonomic classification.</title>
        <authorList>
            <person name="Goeker M."/>
        </authorList>
    </citation>
    <scope>NUCLEOTIDE SEQUENCE [LARGE SCALE GENOMIC DNA]</scope>
    <source>
        <strain evidence="1 2">DSM 21458</strain>
    </source>
</reference>
<keyword evidence="2" id="KW-1185">Reference proteome</keyword>
<dbReference type="EMBL" id="JACHHG010000001">
    <property type="protein sequence ID" value="MBB6096913.1"/>
    <property type="molecule type" value="Genomic_DNA"/>
</dbReference>
<proteinExistence type="predicted"/>
<sequence length="676" mass="73744">MRTPERRQRGMALVTVLTVSLLTLALVTGSLWLAGAARGLTADSNATQIAQYAAESGIQRGLFELSRAERLLIEGLQHGLESPKWHSLTKADLEKWVRQMCGVNKLHPAQVGVEKQACKVTGEAFKQPAQVELFTQVIPTEVLEEYGVPAGPQYWIHLFSGSAQPIGQSFVFGQGSLSYTTRPRLRPLEVLHDGYGNYELVFRVERLPGEGQLKAGGEVRASRRMLFDTEPNPNSHFRLRLSRDALTRYALFVNRLTGEGTNTKTNFYDSFMSNGPVRTNDVANFVDSDNGGSLEPWFGGGFSSAGCTQVNADGTQCTGTYLQGAYDPPNHISMQSMKPVHYYPVFDLGGKSKVAPTGGAMRWDAPFLPLPDHQADQKNRALEGGLFVEGDVSDLYLSQDGKDQFITLDGIEYRLDSLGYLSRLEGKTWKPLTKDPDSPEGAWKVYEGGPRTPFNGVIHVTGKLDNLRGPERNPWANKDSAPAALAAHARLTVSVVGDVTITRDLKYATPPCTSGNVRNGDGSVTPANCPNLEAANMLGIYSHTGDVLIANNKTSLPAPNNAPSNLQLHAAIMASRGELRVPHGSFPTPDKGQLTLLGALIENTYGAIGGGNFGYRRDFIHDPRLALGDMPPHFPTQKNWDAGLKFYGTLDFQNTTYIAYSRPRLTPGGDWKQVGP</sequence>
<dbReference type="AlphaFoldDB" id="A0A841HVQ3"/>
<protein>
    <recommendedName>
        <fullName evidence="3">DUF4900 domain-containing protein</fullName>
    </recommendedName>
</protein>